<evidence type="ECO:0000313" key="4">
    <source>
        <dbReference type="EMBL" id="MBW6533136.1"/>
    </source>
</evidence>
<proteinExistence type="predicted"/>
<dbReference type="InterPro" id="IPR043128">
    <property type="entry name" value="Rev_trsase/Diguanyl_cyclase"/>
</dbReference>
<name>A0ABS7BU60_9SPHN</name>
<protein>
    <submittedName>
        <fullName evidence="4">EAL domain-containing protein</fullName>
    </submittedName>
</protein>
<accession>A0ABS7BU60</accession>
<feature type="transmembrane region" description="Helical" evidence="1">
    <location>
        <begin position="56"/>
        <end position="75"/>
    </location>
</feature>
<evidence type="ECO:0000313" key="5">
    <source>
        <dbReference type="Proteomes" id="UP000759103"/>
    </source>
</evidence>
<dbReference type="CDD" id="cd01949">
    <property type="entry name" value="GGDEF"/>
    <property type="match status" value="1"/>
</dbReference>
<dbReference type="Pfam" id="PF00563">
    <property type="entry name" value="EAL"/>
    <property type="match status" value="1"/>
</dbReference>
<dbReference type="CDD" id="cd01948">
    <property type="entry name" value="EAL"/>
    <property type="match status" value="1"/>
</dbReference>
<dbReference type="PANTHER" id="PTHR33121:SF71">
    <property type="entry name" value="OXYGEN SENSOR PROTEIN DOSP"/>
    <property type="match status" value="1"/>
</dbReference>
<keyword evidence="1" id="KW-1133">Transmembrane helix</keyword>
<feature type="domain" description="GGDEF" evidence="3">
    <location>
        <begin position="255"/>
        <end position="389"/>
    </location>
</feature>
<feature type="transmembrane region" description="Helical" evidence="1">
    <location>
        <begin position="172"/>
        <end position="193"/>
    </location>
</feature>
<dbReference type="PROSITE" id="PS50887">
    <property type="entry name" value="GGDEF"/>
    <property type="match status" value="1"/>
</dbReference>
<keyword evidence="1" id="KW-0472">Membrane</keyword>
<organism evidence="4 5">
    <name type="scientific">Sphingomonas citri</name>
    <dbReference type="NCBI Taxonomy" id="2862499"/>
    <lineage>
        <taxon>Bacteria</taxon>
        <taxon>Pseudomonadati</taxon>
        <taxon>Pseudomonadota</taxon>
        <taxon>Alphaproteobacteria</taxon>
        <taxon>Sphingomonadales</taxon>
        <taxon>Sphingomonadaceae</taxon>
        <taxon>Sphingomonas</taxon>
    </lineage>
</organism>
<dbReference type="InterPro" id="IPR001633">
    <property type="entry name" value="EAL_dom"/>
</dbReference>
<dbReference type="SUPFAM" id="SSF55073">
    <property type="entry name" value="Nucleotide cyclase"/>
    <property type="match status" value="1"/>
</dbReference>
<feature type="transmembrane region" description="Helical" evidence="1">
    <location>
        <begin position="96"/>
        <end position="116"/>
    </location>
</feature>
<dbReference type="Gene3D" id="3.20.20.450">
    <property type="entry name" value="EAL domain"/>
    <property type="match status" value="1"/>
</dbReference>
<sequence>MAMVRRLYRWYAGIGDDPRLAIAQVTNLYRQVPLLYGLLLINSLAVAVTHRDSAPALLTVTVPALLFAVTLIRLLRWARAGRRGVAPSPAAARRQLRTITTAAGPIAIAYMVWSLLLMRYGGAAQQTHAAVYLSTTVMGCVFCLMSLPQAALLVATMVVPPFIAACLAHYQIMFAVIATNVALVVAVLLRVLFNSFDYFRDQVAARAALEQQHAELMRLNAENGRLALTDSLTALPNRRQFHHDLDLLADAHDGTPFAVGLLDLDRFKPVNDTYGHQVGDLLLVELARRLRAIAGGATTVYRLGGDEFGLLTVGERDESVAAAERLCQSIAAPFSVGELRVAVGGSLGLALSGEVEASGALAGELFDRADYALYHAKRVNGGGTCVFTPDMARAIRTDRAIEAALQASALDEELRVVAQPIVAAASGTIVAVEWLARWHSPLVGEVPPAEFIAIAERSSLIHDITLAVFRKGFAAARALPGELALSFNLSACDLHSPATMAAIEREITASGVAAERIWIEVTETAVMRDPPAAARALAQLRARGIKVALDDFGTGHSSLSNLHQLPLDKVKIDRSFLADDEAARGWAVVAAVVALCRSLALECVAEGVQTEAQLDALLRIGCGAVQGYLFSPPVEAEAAAALVREWERRREAA</sequence>
<evidence type="ECO:0000256" key="1">
    <source>
        <dbReference type="SAM" id="Phobius"/>
    </source>
</evidence>
<reference evidence="4 5" key="1">
    <citation type="submission" date="2021-07" db="EMBL/GenBank/DDBJ databases">
        <title>Sphingomonas sp.</title>
        <authorList>
            <person name="Feng G."/>
            <person name="Li J."/>
            <person name="Pan M."/>
        </authorList>
    </citation>
    <scope>NUCLEOTIDE SEQUENCE [LARGE SCALE GENOMIC DNA]</scope>
    <source>
        <strain evidence="4 5">RRHST34</strain>
    </source>
</reference>
<evidence type="ECO:0000259" key="2">
    <source>
        <dbReference type="PROSITE" id="PS50883"/>
    </source>
</evidence>
<dbReference type="InterPro" id="IPR035919">
    <property type="entry name" value="EAL_sf"/>
</dbReference>
<evidence type="ECO:0000259" key="3">
    <source>
        <dbReference type="PROSITE" id="PS50887"/>
    </source>
</evidence>
<dbReference type="NCBIfam" id="TIGR00254">
    <property type="entry name" value="GGDEF"/>
    <property type="match status" value="1"/>
</dbReference>
<dbReference type="InterPro" id="IPR050706">
    <property type="entry name" value="Cyclic-di-GMP_PDE-like"/>
</dbReference>
<feature type="transmembrane region" description="Helical" evidence="1">
    <location>
        <begin position="32"/>
        <end position="50"/>
    </location>
</feature>
<gene>
    <name evidence="4" type="ORF">KZ820_20520</name>
</gene>
<dbReference type="InterPro" id="IPR029787">
    <property type="entry name" value="Nucleotide_cyclase"/>
</dbReference>
<comment type="caution">
    <text evidence="4">The sequence shown here is derived from an EMBL/GenBank/DDBJ whole genome shotgun (WGS) entry which is preliminary data.</text>
</comment>
<dbReference type="Pfam" id="PF00990">
    <property type="entry name" value="GGDEF"/>
    <property type="match status" value="1"/>
</dbReference>
<keyword evidence="5" id="KW-1185">Reference proteome</keyword>
<dbReference type="SUPFAM" id="SSF141868">
    <property type="entry name" value="EAL domain-like"/>
    <property type="match status" value="1"/>
</dbReference>
<dbReference type="SMART" id="SM00267">
    <property type="entry name" value="GGDEF"/>
    <property type="match status" value="1"/>
</dbReference>
<keyword evidence="1" id="KW-0812">Transmembrane</keyword>
<dbReference type="InterPro" id="IPR000160">
    <property type="entry name" value="GGDEF_dom"/>
</dbReference>
<dbReference type="EMBL" id="JAHXZN010000014">
    <property type="protein sequence ID" value="MBW6533136.1"/>
    <property type="molecule type" value="Genomic_DNA"/>
</dbReference>
<dbReference type="PROSITE" id="PS50883">
    <property type="entry name" value="EAL"/>
    <property type="match status" value="1"/>
</dbReference>
<feature type="domain" description="EAL" evidence="2">
    <location>
        <begin position="398"/>
        <end position="647"/>
    </location>
</feature>
<dbReference type="Gene3D" id="3.30.70.270">
    <property type="match status" value="1"/>
</dbReference>
<dbReference type="Proteomes" id="UP000759103">
    <property type="component" value="Unassembled WGS sequence"/>
</dbReference>
<feature type="transmembrane region" description="Helical" evidence="1">
    <location>
        <begin position="136"/>
        <end position="160"/>
    </location>
</feature>
<dbReference type="SMART" id="SM00052">
    <property type="entry name" value="EAL"/>
    <property type="match status" value="1"/>
</dbReference>
<dbReference type="PANTHER" id="PTHR33121">
    <property type="entry name" value="CYCLIC DI-GMP PHOSPHODIESTERASE PDEF"/>
    <property type="match status" value="1"/>
</dbReference>